<evidence type="ECO:0000256" key="10">
    <source>
        <dbReference type="ARBA" id="ARBA00038489"/>
    </source>
</evidence>
<dbReference type="PANTHER" id="PTHR42801">
    <property type="entry name" value="THIOREDOXIN-DEPENDENT PEROXIDE REDUCTASE"/>
    <property type="match status" value="1"/>
</dbReference>
<sequence length="191" mass="20924">MTLKIGDKAPAFSAKDQDGKDVKLSDFKGKKLVLYFYPKDMTPGCTAEACDLRDNYNVLLKRGYEVLGVSTDSEKMHQKFIAKEKLPFRLLADPDKTVHDAYGTWVEKSMYGRKYMGTARVTFIINEAGVIEDLIEKVDTKNHTSQILKTNGTPASPAPAKKAVAKKAAPAKKAAAAKKASPAKKTAAKKK</sequence>
<feature type="compositionally biased region" description="Low complexity" evidence="13">
    <location>
        <begin position="153"/>
        <end position="185"/>
    </location>
</feature>
<comment type="similarity">
    <text evidence="10">Belongs to the peroxiredoxin family. BCP/PrxQ subfamily.</text>
</comment>
<evidence type="ECO:0000256" key="12">
    <source>
        <dbReference type="ARBA" id="ARBA00049091"/>
    </source>
</evidence>
<evidence type="ECO:0000313" key="16">
    <source>
        <dbReference type="Proteomes" id="UP000266183"/>
    </source>
</evidence>
<dbReference type="Pfam" id="PF00578">
    <property type="entry name" value="AhpC-TSA"/>
    <property type="match status" value="1"/>
</dbReference>
<name>A0A385SSK9_9BACT</name>
<dbReference type="OrthoDB" id="9812811at2"/>
<keyword evidence="4 15" id="KW-0575">Peroxidase</keyword>
<dbReference type="InterPro" id="IPR036249">
    <property type="entry name" value="Thioredoxin-like_sf"/>
</dbReference>
<accession>A0A385SSK9</accession>
<evidence type="ECO:0000256" key="13">
    <source>
        <dbReference type="SAM" id="MobiDB-lite"/>
    </source>
</evidence>
<evidence type="ECO:0000259" key="14">
    <source>
        <dbReference type="PROSITE" id="PS51352"/>
    </source>
</evidence>
<dbReference type="Proteomes" id="UP000266183">
    <property type="component" value="Chromosome"/>
</dbReference>
<dbReference type="SUPFAM" id="SSF52833">
    <property type="entry name" value="Thioredoxin-like"/>
    <property type="match status" value="1"/>
</dbReference>
<proteinExistence type="inferred from homology"/>
<protein>
    <recommendedName>
        <fullName evidence="3">thioredoxin-dependent peroxiredoxin</fullName>
        <ecNumber evidence="3">1.11.1.24</ecNumber>
    </recommendedName>
    <alternativeName>
        <fullName evidence="9">Thioredoxin peroxidase</fullName>
    </alternativeName>
    <alternativeName>
        <fullName evidence="11">Thioredoxin-dependent peroxiredoxin Bcp</fullName>
    </alternativeName>
</protein>
<dbReference type="InterPro" id="IPR013766">
    <property type="entry name" value="Thioredoxin_domain"/>
</dbReference>
<organism evidence="15 16">
    <name type="scientific">Chryseolinea soli</name>
    <dbReference type="NCBI Taxonomy" id="2321403"/>
    <lineage>
        <taxon>Bacteria</taxon>
        <taxon>Pseudomonadati</taxon>
        <taxon>Bacteroidota</taxon>
        <taxon>Cytophagia</taxon>
        <taxon>Cytophagales</taxon>
        <taxon>Fulvivirgaceae</taxon>
        <taxon>Chryseolinea</taxon>
    </lineage>
</organism>
<comment type="subunit">
    <text evidence="2">Monomer.</text>
</comment>
<feature type="domain" description="Thioredoxin" evidence="14">
    <location>
        <begin position="3"/>
        <end position="143"/>
    </location>
</feature>
<gene>
    <name evidence="15" type="ORF">D4L85_26355</name>
</gene>
<evidence type="ECO:0000256" key="2">
    <source>
        <dbReference type="ARBA" id="ARBA00011245"/>
    </source>
</evidence>
<dbReference type="CDD" id="cd03017">
    <property type="entry name" value="PRX_BCP"/>
    <property type="match status" value="1"/>
</dbReference>
<dbReference type="KEGG" id="chk:D4L85_26355"/>
<dbReference type="GO" id="GO:0005737">
    <property type="term" value="C:cytoplasm"/>
    <property type="evidence" value="ECO:0007669"/>
    <property type="project" value="TreeGrafter"/>
</dbReference>
<dbReference type="AlphaFoldDB" id="A0A385SSK9"/>
<dbReference type="GO" id="GO:0034599">
    <property type="term" value="P:cellular response to oxidative stress"/>
    <property type="evidence" value="ECO:0007669"/>
    <property type="project" value="TreeGrafter"/>
</dbReference>
<dbReference type="GO" id="GO:0045454">
    <property type="term" value="P:cell redox homeostasis"/>
    <property type="evidence" value="ECO:0007669"/>
    <property type="project" value="TreeGrafter"/>
</dbReference>
<evidence type="ECO:0000256" key="5">
    <source>
        <dbReference type="ARBA" id="ARBA00022862"/>
    </source>
</evidence>
<keyword evidence="6 15" id="KW-0560">Oxidoreductase</keyword>
<comment type="function">
    <text evidence="1">Thiol-specific peroxidase that catalyzes the reduction of hydrogen peroxide and organic hydroperoxides to water and alcohols, respectively. Plays a role in cell protection against oxidative stress by detoxifying peroxides and as sensor of hydrogen peroxide-mediated signaling events.</text>
</comment>
<keyword evidence="7" id="KW-1015">Disulfide bond</keyword>
<dbReference type="GO" id="GO:0008379">
    <property type="term" value="F:thioredoxin peroxidase activity"/>
    <property type="evidence" value="ECO:0007669"/>
    <property type="project" value="TreeGrafter"/>
</dbReference>
<dbReference type="EMBL" id="CP032382">
    <property type="protein sequence ID" value="AYB33882.1"/>
    <property type="molecule type" value="Genomic_DNA"/>
</dbReference>
<dbReference type="InterPro" id="IPR050924">
    <property type="entry name" value="Peroxiredoxin_BCP/PrxQ"/>
</dbReference>
<evidence type="ECO:0000256" key="1">
    <source>
        <dbReference type="ARBA" id="ARBA00003330"/>
    </source>
</evidence>
<evidence type="ECO:0000256" key="7">
    <source>
        <dbReference type="ARBA" id="ARBA00023157"/>
    </source>
</evidence>
<reference evidence="16" key="1">
    <citation type="submission" date="2018-09" db="EMBL/GenBank/DDBJ databases">
        <title>Chryseolinea sp. KIS68-18 isolated from soil.</title>
        <authorList>
            <person name="Weon H.-Y."/>
            <person name="Kwon S.-W."/>
            <person name="Lee S.A."/>
        </authorList>
    </citation>
    <scope>NUCLEOTIDE SEQUENCE [LARGE SCALE GENOMIC DNA]</scope>
    <source>
        <strain evidence="16">KIS68-18</strain>
    </source>
</reference>
<comment type="catalytic activity">
    <reaction evidence="12">
        <text>a hydroperoxide + [thioredoxin]-dithiol = an alcohol + [thioredoxin]-disulfide + H2O</text>
        <dbReference type="Rhea" id="RHEA:62620"/>
        <dbReference type="Rhea" id="RHEA-COMP:10698"/>
        <dbReference type="Rhea" id="RHEA-COMP:10700"/>
        <dbReference type="ChEBI" id="CHEBI:15377"/>
        <dbReference type="ChEBI" id="CHEBI:29950"/>
        <dbReference type="ChEBI" id="CHEBI:30879"/>
        <dbReference type="ChEBI" id="CHEBI:35924"/>
        <dbReference type="ChEBI" id="CHEBI:50058"/>
        <dbReference type="EC" id="1.11.1.24"/>
    </reaction>
</comment>
<dbReference type="PANTHER" id="PTHR42801:SF4">
    <property type="entry name" value="AHPC_TSA FAMILY PROTEIN"/>
    <property type="match status" value="1"/>
</dbReference>
<keyword evidence="16" id="KW-1185">Reference proteome</keyword>
<evidence type="ECO:0000256" key="9">
    <source>
        <dbReference type="ARBA" id="ARBA00032824"/>
    </source>
</evidence>
<keyword evidence="5" id="KW-0049">Antioxidant</keyword>
<evidence type="ECO:0000256" key="8">
    <source>
        <dbReference type="ARBA" id="ARBA00023284"/>
    </source>
</evidence>
<dbReference type="InterPro" id="IPR000866">
    <property type="entry name" value="AhpC/TSA"/>
</dbReference>
<dbReference type="FunFam" id="3.40.30.10:FF:000007">
    <property type="entry name" value="Thioredoxin-dependent thiol peroxidase"/>
    <property type="match status" value="1"/>
</dbReference>
<feature type="region of interest" description="Disordered" evidence="13">
    <location>
        <begin position="147"/>
        <end position="191"/>
    </location>
</feature>
<evidence type="ECO:0000256" key="4">
    <source>
        <dbReference type="ARBA" id="ARBA00022559"/>
    </source>
</evidence>
<evidence type="ECO:0000256" key="3">
    <source>
        <dbReference type="ARBA" id="ARBA00013017"/>
    </source>
</evidence>
<dbReference type="Gene3D" id="3.40.30.10">
    <property type="entry name" value="Glutaredoxin"/>
    <property type="match status" value="1"/>
</dbReference>
<dbReference type="PROSITE" id="PS51352">
    <property type="entry name" value="THIOREDOXIN_2"/>
    <property type="match status" value="1"/>
</dbReference>
<evidence type="ECO:0000313" key="15">
    <source>
        <dbReference type="EMBL" id="AYB33882.1"/>
    </source>
</evidence>
<dbReference type="NCBIfam" id="NF006960">
    <property type="entry name" value="PRK09437.1"/>
    <property type="match status" value="1"/>
</dbReference>
<evidence type="ECO:0000256" key="6">
    <source>
        <dbReference type="ARBA" id="ARBA00023002"/>
    </source>
</evidence>
<dbReference type="EC" id="1.11.1.24" evidence="3"/>
<keyword evidence="8" id="KW-0676">Redox-active center</keyword>
<evidence type="ECO:0000256" key="11">
    <source>
        <dbReference type="ARBA" id="ARBA00042639"/>
    </source>
</evidence>